<feature type="transmembrane region" description="Helical" evidence="1">
    <location>
        <begin position="20"/>
        <end position="46"/>
    </location>
</feature>
<dbReference type="RefSeq" id="WP_371841948.1">
    <property type="nucleotide sequence ID" value="NZ_JBGMEK010000258.1"/>
</dbReference>
<name>A0ABV4P8U9_9GAMM</name>
<organism evidence="2 3">
    <name type="scientific">Microbulbifer epialgicus</name>
    <dbReference type="NCBI Taxonomy" id="393907"/>
    <lineage>
        <taxon>Bacteria</taxon>
        <taxon>Pseudomonadati</taxon>
        <taxon>Pseudomonadota</taxon>
        <taxon>Gammaproteobacteria</taxon>
        <taxon>Cellvibrionales</taxon>
        <taxon>Microbulbiferaceae</taxon>
        <taxon>Microbulbifer</taxon>
    </lineage>
</organism>
<comment type="caution">
    <text evidence="2">The sequence shown here is derived from an EMBL/GenBank/DDBJ whole genome shotgun (WGS) entry which is preliminary data.</text>
</comment>
<keyword evidence="1" id="KW-0812">Transmembrane</keyword>
<keyword evidence="1" id="KW-0472">Membrane</keyword>
<feature type="transmembrane region" description="Helical" evidence="1">
    <location>
        <begin position="114"/>
        <end position="136"/>
    </location>
</feature>
<reference evidence="2 3" key="1">
    <citation type="submission" date="2024-08" db="EMBL/GenBank/DDBJ databases">
        <authorList>
            <person name="Ishaq N."/>
        </authorList>
    </citation>
    <scope>NUCLEOTIDE SEQUENCE [LARGE SCALE GENOMIC DNA]</scope>
    <source>
        <strain evidence="2 3">DSM 18651</strain>
    </source>
</reference>
<evidence type="ECO:0008006" key="4">
    <source>
        <dbReference type="Google" id="ProtNLM"/>
    </source>
</evidence>
<keyword evidence="3" id="KW-1185">Reference proteome</keyword>
<evidence type="ECO:0000313" key="3">
    <source>
        <dbReference type="Proteomes" id="UP001569428"/>
    </source>
</evidence>
<dbReference type="EMBL" id="JBGMEK010000258">
    <property type="protein sequence ID" value="MFA0814105.1"/>
    <property type="molecule type" value="Genomic_DNA"/>
</dbReference>
<proteinExistence type="predicted"/>
<keyword evidence="1" id="KW-1133">Transmembrane helix</keyword>
<evidence type="ECO:0000313" key="2">
    <source>
        <dbReference type="EMBL" id="MFA0814105.1"/>
    </source>
</evidence>
<gene>
    <name evidence="2" type="ORF">ACCI49_24875</name>
</gene>
<feature type="transmembrane region" description="Helical" evidence="1">
    <location>
        <begin position="148"/>
        <end position="168"/>
    </location>
</feature>
<protein>
    <recommendedName>
        <fullName evidence="4">MotA/TolQ/ExbB proton channel family protein</fullName>
    </recommendedName>
</protein>
<dbReference type="Proteomes" id="UP001569428">
    <property type="component" value="Unassembled WGS sequence"/>
</dbReference>
<accession>A0ABV4P8U9</accession>
<evidence type="ECO:0000256" key="1">
    <source>
        <dbReference type="SAM" id="Phobius"/>
    </source>
</evidence>
<sequence>MIIEKPSCIQLLVFSITDPFVILIVISITLLLFICYIPFNSLYLLVKRLGSLTKSKDSESNALFDEIINSIKGGTTTNDALEKLKLDHKIFEQKKSTFLQAGRRSISKDRSNPLYQLLAGVLLVQIVLGLIIYRIFAPDNHGTFGDMFGVVNTLFSGLALAGIIYTLILQTKELEHQRESSRNSALELKGISINSEINLRIIGVLFYG</sequence>